<dbReference type="RefSeq" id="WP_118229733.1">
    <property type="nucleotide sequence ID" value="NZ_DBFBQU010000094.1"/>
</dbReference>
<evidence type="ECO:0000313" key="2">
    <source>
        <dbReference type="Proteomes" id="UP000292919"/>
    </source>
</evidence>
<organism evidence="1 2">
    <name type="scientific">Desulfovibrio legallii</name>
    <dbReference type="NCBI Taxonomy" id="571438"/>
    <lineage>
        <taxon>Bacteria</taxon>
        <taxon>Pseudomonadati</taxon>
        <taxon>Thermodesulfobacteriota</taxon>
        <taxon>Desulfovibrionia</taxon>
        <taxon>Desulfovibrionales</taxon>
        <taxon>Desulfovibrionaceae</taxon>
        <taxon>Desulfovibrio</taxon>
    </lineage>
</organism>
<protein>
    <submittedName>
        <fullName evidence="1">P-II family nitrogen regulator</fullName>
    </submittedName>
</protein>
<dbReference type="SUPFAM" id="SSF54913">
    <property type="entry name" value="GlnB-like"/>
    <property type="match status" value="1"/>
</dbReference>
<dbReference type="PROSITE" id="PS51343">
    <property type="entry name" value="PII_GLNB_DOM"/>
    <property type="match status" value="1"/>
</dbReference>
<dbReference type="InterPro" id="IPR015867">
    <property type="entry name" value="N-reg_PII/ATP_PRibTrfase_C"/>
</dbReference>
<dbReference type="GO" id="GO:0006808">
    <property type="term" value="P:regulation of nitrogen utilization"/>
    <property type="evidence" value="ECO:0007669"/>
    <property type="project" value="InterPro"/>
</dbReference>
<dbReference type="Proteomes" id="UP000292919">
    <property type="component" value="Unassembled WGS sequence"/>
</dbReference>
<dbReference type="InterPro" id="IPR002187">
    <property type="entry name" value="N-reg_PII"/>
</dbReference>
<name>A0A6H3FAT0_9BACT</name>
<sequence length="105" mass="11083">MNTDNILITCIASEGHADEIMSVARQAGARGGTVLGARGTGTEEDVKFFGISMVPQKEMLLIVAQADLVQTIVAAICSMSIFSDPGSGIVYTTPVHQFHILGQCE</sequence>
<proteinExistence type="predicted"/>
<evidence type="ECO:0000313" key="1">
    <source>
        <dbReference type="EMBL" id="TBH79457.1"/>
    </source>
</evidence>
<dbReference type="InterPro" id="IPR011322">
    <property type="entry name" value="N-reg_PII-like_a/b"/>
</dbReference>
<dbReference type="GO" id="GO:0030234">
    <property type="term" value="F:enzyme regulator activity"/>
    <property type="evidence" value="ECO:0007669"/>
    <property type="project" value="InterPro"/>
</dbReference>
<dbReference type="AlphaFoldDB" id="A0A6H3FAT0"/>
<reference evidence="1 2" key="1">
    <citation type="submission" date="2018-12" db="EMBL/GenBank/DDBJ databases">
        <title>First genome draft of Desulfovibrio legallis sp. nov.</title>
        <authorList>
            <person name="Ben Dhia O."/>
            <person name="Najjari A."/>
            <person name="Ferjani R."/>
            <person name="Fhoula I."/>
            <person name="Fardeau M.-L."/>
            <person name="Boudabbous A."/>
            <person name="Ouzari H.I."/>
        </authorList>
    </citation>
    <scope>NUCLEOTIDE SEQUENCE [LARGE SCALE GENOMIC DNA]</scope>
    <source>
        <strain evidence="1 2">H1T</strain>
    </source>
</reference>
<gene>
    <name evidence="1" type="ORF">EB812_07620</name>
</gene>
<accession>A0A6H3FAT0</accession>
<dbReference type="SMART" id="SM00938">
    <property type="entry name" value="P-II"/>
    <property type="match status" value="1"/>
</dbReference>
<keyword evidence="2" id="KW-1185">Reference proteome</keyword>
<dbReference type="Gene3D" id="3.30.70.120">
    <property type="match status" value="1"/>
</dbReference>
<comment type="caution">
    <text evidence="1">The sequence shown here is derived from an EMBL/GenBank/DDBJ whole genome shotgun (WGS) entry which is preliminary data.</text>
</comment>
<dbReference type="Pfam" id="PF00543">
    <property type="entry name" value="P-II"/>
    <property type="match status" value="1"/>
</dbReference>
<dbReference type="EMBL" id="SIXC01000008">
    <property type="protein sequence ID" value="TBH79457.1"/>
    <property type="molecule type" value="Genomic_DNA"/>
</dbReference>